<dbReference type="SUPFAM" id="SSF56672">
    <property type="entry name" value="DNA/RNA polymerases"/>
    <property type="match status" value="1"/>
</dbReference>
<reference evidence="1" key="1">
    <citation type="submission" date="2021-08" db="EMBL/GenBank/DDBJ databases">
        <title>WGS assembly of Ceratopteris richardii.</title>
        <authorList>
            <person name="Marchant D.B."/>
            <person name="Chen G."/>
            <person name="Jenkins J."/>
            <person name="Shu S."/>
            <person name="Leebens-Mack J."/>
            <person name="Grimwood J."/>
            <person name="Schmutz J."/>
            <person name="Soltis P."/>
            <person name="Soltis D."/>
            <person name="Chen Z.-H."/>
        </authorList>
    </citation>
    <scope>NUCLEOTIDE SEQUENCE</scope>
    <source>
        <strain evidence="1">Whitten #5841</strain>
        <tissue evidence="1">Leaf</tissue>
    </source>
</reference>
<evidence type="ECO:0000313" key="1">
    <source>
        <dbReference type="EMBL" id="KAH7440411.1"/>
    </source>
</evidence>
<gene>
    <name evidence="1" type="ORF">KP509_04G105800</name>
</gene>
<comment type="caution">
    <text evidence="1">The sequence shown here is derived from an EMBL/GenBank/DDBJ whole genome shotgun (WGS) entry which is preliminary data.</text>
</comment>
<dbReference type="EMBL" id="CM035409">
    <property type="protein sequence ID" value="KAH7440411.1"/>
    <property type="molecule type" value="Genomic_DNA"/>
</dbReference>
<dbReference type="CDD" id="cd09272">
    <property type="entry name" value="RNase_HI_RT_Ty1"/>
    <property type="match status" value="1"/>
</dbReference>
<dbReference type="InterPro" id="IPR043502">
    <property type="entry name" value="DNA/RNA_pol_sf"/>
</dbReference>
<dbReference type="OMA" id="KTEMIRI"/>
<dbReference type="PANTHER" id="PTHR11439">
    <property type="entry name" value="GAG-POL-RELATED RETROTRANSPOSON"/>
    <property type="match status" value="1"/>
</dbReference>
<accession>A0A8T2UVZ0</accession>
<name>A0A8T2UVZ0_CERRI</name>
<evidence type="ECO:0000313" key="2">
    <source>
        <dbReference type="Proteomes" id="UP000825935"/>
    </source>
</evidence>
<organism evidence="1 2">
    <name type="scientific">Ceratopteris richardii</name>
    <name type="common">Triangle waterfern</name>
    <dbReference type="NCBI Taxonomy" id="49495"/>
    <lineage>
        <taxon>Eukaryota</taxon>
        <taxon>Viridiplantae</taxon>
        <taxon>Streptophyta</taxon>
        <taxon>Embryophyta</taxon>
        <taxon>Tracheophyta</taxon>
        <taxon>Polypodiopsida</taxon>
        <taxon>Polypodiidae</taxon>
        <taxon>Polypodiales</taxon>
        <taxon>Pteridineae</taxon>
        <taxon>Pteridaceae</taxon>
        <taxon>Parkerioideae</taxon>
        <taxon>Ceratopteris</taxon>
    </lineage>
</organism>
<protein>
    <submittedName>
        <fullName evidence="1">Uncharacterized protein</fullName>
    </submittedName>
</protein>
<keyword evidence="2" id="KW-1185">Reference proteome</keyword>
<dbReference type="OrthoDB" id="780992at2759"/>
<dbReference type="PANTHER" id="PTHR11439:SF463">
    <property type="entry name" value="REVERSE TRANSCRIPTASE TY1_COPIA-TYPE DOMAIN-CONTAINING PROTEIN"/>
    <property type="match status" value="1"/>
</dbReference>
<dbReference type="Proteomes" id="UP000825935">
    <property type="component" value="Chromosome 4"/>
</dbReference>
<proteinExistence type="predicted"/>
<sequence>MTDLGLLHFCLGIEVWQRKDGIFISQQKYSKEILKAFGMMDCKPTSTPMEVNHKLSMDDNMPDVDAKKYRKLVGSLIFLCNTRPDICYAVGVLSRFSNKPKESHWNAGMRILRYIAGTLDFGILYTTGDTLQGYCDSDWAGDCDSRKSVSGYCFSLGSGIFSWVSRKQPTLALSSTEAEYKAACFASCEAVWLRRILADLGFPSNMPTVLKCDNQSCMAIAKNPVFHARTKHIEVQYHYIRELIEDEIVELEYCPTEANCADIFTKALGREQLNKHLQQMGIGPRPT</sequence>
<dbReference type="AlphaFoldDB" id="A0A8T2UVZ0"/>